<organism evidence="1 2">
    <name type="scientific">Prototheca wickerhamii</name>
    <dbReference type="NCBI Taxonomy" id="3111"/>
    <lineage>
        <taxon>Eukaryota</taxon>
        <taxon>Viridiplantae</taxon>
        <taxon>Chlorophyta</taxon>
        <taxon>core chlorophytes</taxon>
        <taxon>Trebouxiophyceae</taxon>
        <taxon>Chlorellales</taxon>
        <taxon>Chlorellaceae</taxon>
        <taxon>Prototheca</taxon>
    </lineage>
</organism>
<accession>A0AAD9MG21</accession>
<keyword evidence="2" id="KW-1185">Reference proteome</keyword>
<protein>
    <submittedName>
        <fullName evidence="1">Uncharacterized protein</fullName>
    </submittedName>
</protein>
<dbReference type="AlphaFoldDB" id="A0AAD9MG21"/>
<name>A0AAD9MG21_PROWI</name>
<sequence length="240" mass="26595">MITIPVACALFMPARYYRHIRGLMFAAVSVLELPDYMIPGYRARLPLTWGTNGSRVSVATRMLIGAHGMDACTVGLARPIPERLLVPWTVLWLAVRLQRTNDYCALQERDLEGAPTLLGVYDLLWTAASLGLLERGRVSVTHACAVSTNFITLLAGVAVPLSYHWWKGKGGPLAELRNGSAATRALAHNWETVVLCLPCVLATCWVFAEFASQFVDTPWSKALYSFNYNFVEMQRAFLGT</sequence>
<reference evidence="1" key="1">
    <citation type="submission" date="2021-01" db="EMBL/GenBank/DDBJ databases">
        <authorList>
            <person name="Eckstrom K.M.E."/>
        </authorList>
    </citation>
    <scope>NUCLEOTIDE SEQUENCE</scope>
    <source>
        <strain evidence="1">UVCC 0001</strain>
    </source>
</reference>
<evidence type="ECO:0000313" key="1">
    <source>
        <dbReference type="EMBL" id="KAK2075914.1"/>
    </source>
</evidence>
<gene>
    <name evidence="1" type="ORF">QBZ16_001250</name>
</gene>
<proteinExistence type="predicted"/>
<dbReference type="Proteomes" id="UP001255856">
    <property type="component" value="Unassembled WGS sequence"/>
</dbReference>
<comment type="caution">
    <text evidence="1">The sequence shown here is derived from an EMBL/GenBank/DDBJ whole genome shotgun (WGS) entry which is preliminary data.</text>
</comment>
<dbReference type="EMBL" id="JASFZW010000012">
    <property type="protein sequence ID" value="KAK2075914.1"/>
    <property type="molecule type" value="Genomic_DNA"/>
</dbReference>
<evidence type="ECO:0000313" key="2">
    <source>
        <dbReference type="Proteomes" id="UP001255856"/>
    </source>
</evidence>